<organism evidence="1">
    <name type="scientific">Arabidopsis thaliana</name>
    <name type="common">Mouse-ear cress</name>
    <dbReference type="NCBI Taxonomy" id="3702"/>
    <lineage>
        <taxon>Eukaryota</taxon>
        <taxon>Viridiplantae</taxon>
        <taxon>Streptophyta</taxon>
        <taxon>Embryophyta</taxon>
        <taxon>Tracheophyta</taxon>
        <taxon>Spermatophyta</taxon>
        <taxon>Magnoliopsida</taxon>
        <taxon>eudicotyledons</taxon>
        <taxon>Gunneridae</taxon>
        <taxon>Pentapetalae</taxon>
        <taxon>rosids</taxon>
        <taxon>malvids</taxon>
        <taxon>Brassicales</taxon>
        <taxon>Brassicaceae</taxon>
        <taxon>Camelineae</taxon>
        <taxon>Arabidopsis</taxon>
    </lineage>
</organism>
<dbReference type="GO" id="GO:0003964">
    <property type="term" value="F:RNA-directed DNA polymerase activity"/>
    <property type="evidence" value="ECO:0007669"/>
    <property type="project" value="UniProtKB-KW"/>
</dbReference>
<reference evidence="1" key="1">
    <citation type="journal article" date="1998" name="DNA Res.">
        <title>Structural analysis of Arabidopsis thaliana chromosome 5. VII. Sequence features of the regions of 1,013,767 bp covered by sixteen physically assigned P1 and TAC clones.</title>
        <authorList>
            <person name="Nakamura Y."/>
            <person name="Sato S."/>
            <person name="Asamizu E."/>
            <person name="Kaneko T."/>
            <person name="Kotani H."/>
            <person name="Miyajima N."/>
            <person name="Tabata S."/>
        </authorList>
    </citation>
    <scope>NUCLEOTIDE SEQUENCE [LARGE SCALE GENOMIC DNA]</scope>
</reference>
<evidence type="ECO:0000313" key="1">
    <source>
        <dbReference type="EMBL" id="BAB10650.1"/>
    </source>
</evidence>
<sequence>MQHNRIERFLARYILQASVYTLWRERNGRRHGEDPNPAARLIRWIDKQMRNALSSIKEMGDRRYDTGLQLWFATAN</sequence>
<reference key="2">
    <citation type="journal article" date="2000" name="Nature">
        <title>Sequence and analysis of chromosome 5 of the plant Arabidopsis thaliana.</title>
        <authorList>
            <consortium name="Kazusa DNA Research Institute"/>
            <consortium name="Cold Spring Harbor and Washington University in St Louis Sequencing Consortium"/>
            <consortium name="European Union Arabidopsis Genome Sequencing Consortium"/>
            <person name="Tabata S."/>
            <person name="Kaneko T."/>
            <person name="Nakamura Y."/>
            <person name="Kotani H."/>
            <person name="Kato T."/>
            <person name="Asamizu E."/>
            <person name="Miyajima N."/>
            <person name="Sasamoto S."/>
            <person name="Kimura T."/>
            <person name="Hosouchi T."/>
            <person name="Kawashima K."/>
            <person name="Kohara M."/>
            <person name="Matsumoto M."/>
            <person name="Matsuno A."/>
            <person name="Muraki A."/>
            <person name="Nakayama S."/>
            <person name="Nakazaki N."/>
            <person name="Naruo K."/>
            <person name="Okumura S."/>
            <person name="Shinpo S."/>
            <person name="Takeuchi C."/>
            <person name="Wada T."/>
            <person name="Watanabe A."/>
            <person name="Yamada M."/>
            <person name="Yasuda M."/>
            <person name="Sato S."/>
            <person name="de la Bastide M."/>
            <person name="Huang E."/>
            <person name="Spiegel L."/>
            <person name="Gnoj L."/>
            <person name="O'Shaughnessy A."/>
            <person name="Preston R."/>
            <person name="Habermann K."/>
            <person name="Murray J."/>
            <person name="Johnson D."/>
            <person name="Rohlfing T."/>
            <person name="Nelson J."/>
            <person name="Stoneking T."/>
            <person name="Pepin K."/>
            <person name="Spieth J."/>
            <person name="Sekhon M."/>
            <person name="Armstrong J."/>
            <person name="Becker M."/>
            <person name="Belter E."/>
            <person name="Cordum H."/>
            <person name="Cordes M."/>
            <person name="Courtney L."/>
            <person name="Courtney W."/>
            <person name="Dante M."/>
            <person name="Du H."/>
            <person name="Edwards J."/>
            <person name="Fryman J."/>
            <person name="Haakensen B."/>
            <person name="Lamar E."/>
            <person name="Latreille P."/>
            <person name="Leonard S."/>
            <person name="Meyer R."/>
            <person name="Mulvaney E."/>
            <person name="Ozersky P."/>
            <person name="Riley A."/>
            <person name="Strowmatt C."/>
            <person name="Wagner-McPherson C."/>
            <person name="Wollam A."/>
            <person name="Yoakum M."/>
            <person name="Bell M."/>
            <person name="Dedhia N."/>
            <person name="Parnell L."/>
            <person name="Shah R."/>
            <person name="Rodriguez M."/>
            <person name="See L.H."/>
            <person name="Vil D."/>
            <person name="Baker J."/>
            <person name="Kirchoff K."/>
            <person name="Toth K."/>
            <person name="King L."/>
            <person name="Bahret A."/>
            <person name="Miller B."/>
            <person name="Marra M."/>
            <person name="Martienssen R."/>
            <person name="McCombie W.R."/>
            <person name="Wilson R.K."/>
            <person name="Murphy G."/>
            <person name="Bancroft I."/>
            <person name="Volckaert G."/>
            <person name="Wambutt R."/>
            <person name="Dusterhoft A."/>
            <person name="Stiekema W."/>
            <person name="Pohl T."/>
            <person name="Entian K.D."/>
            <person name="Terryn N."/>
            <person name="Hartley N."/>
            <person name="Bent E."/>
            <person name="Johnson S."/>
            <person name="Langham S.A."/>
            <person name="McCullagh B."/>
            <person name="Robben J."/>
            <person name="Grymonprez B."/>
            <person name="Zimmermann W."/>
            <person name="Ramsperger U."/>
            <person name="Wedler H."/>
            <person name="Balke K."/>
            <person name="Wedler E."/>
            <person name="Peters S."/>
            <person name="van Staveren M."/>
            <person name="Dirkse W."/>
            <person name="Mooijman P."/>
            <person name="Lankhorst R.K."/>
            <person name="Weitzenegger T."/>
            <person name="Bothe G."/>
            <person name="Rose M."/>
            <person name="Hauf J."/>
            <person name="Berneiser S."/>
            <person name="Hempel S."/>
            <person name="Feldpausch M."/>
            <person name="Lamberth S."/>
            <person name="Villarroel R."/>
            <person name="Gielen J."/>
            <person name="Ardiles W."/>
            <person name="Bents O."/>
            <person name="Lemcke K."/>
            <person name="Kolesov G."/>
            <person name="Mayer K."/>
            <person name="Rudd S."/>
            <person name="Schoof H."/>
            <person name="Schueller C."/>
            <person name="Zaccaria P."/>
            <person name="Mewes H.W."/>
            <person name="Bevan M."/>
            <person name="Fransz P."/>
        </authorList>
    </citation>
    <scope>NUCLEOTIDE SEQUENCE [LARGE SCALE GENOMIC DNA]</scope>
    <source>
        <strain>cv. Columbia</strain>
    </source>
</reference>
<name>Q9FJ39_ARATH</name>
<accession>Q9FJ39</accession>
<keyword evidence="1" id="KW-0548">Nucleotidyltransferase</keyword>
<proteinExistence type="predicted"/>
<protein>
    <submittedName>
        <fullName evidence="1">Similarity to non-LTR retroelement reverse transcriptase</fullName>
    </submittedName>
</protein>
<dbReference type="EMBL" id="AB016871">
    <property type="protein sequence ID" value="BAB10650.1"/>
    <property type="molecule type" value="Genomic_DNA"/>
</dbReference>
<keyword evidence="1" id="KW-0808">Transferase</keyword>
<keyword evidence="1" id="KW-0695">RNA-directed DNA polymerase</keyword>
<dbReference type="AlphaFoldDB" id="Q9FJ39"/>
<dbReference type="EMBL" id="AB025635">
    <property type="protein sequence ID" value="BAB10650.1"/>
    <property type="status" value="JOINED"/>
    <property type="molecule type" value="Genomic_DNA"/>
</dbReference>